<feature type="region of interest" description="Disordered" evidence="1">
    <location>
        <begin position="81"/>
        <end position="100"/>
    </location>
</feature>
<keyword evidence="2" id="KW-0472">Membrane</keyword>
<keyword evidence="3" id="KW-0732">Signal</keyword>
<keyword evidence="2" id="KW-1133">Transmembrane helix</keyword>
<keyword evidence="2" id="KW-0812">Transmembrane</keyword>
<evidence type="ECO:0008006" key="6">
    <source>
        <dbReference type="Google" id="ProtNLM"/>
    </source>
</evidence>
<evidence type="ECO:0000313" key="5">
    <source>
        <dbReference type="Proteomes" id="UP000004840"/>
    </source>
</evidence>
<feature type="chain" id="PRO_5003496114" description="Secreted protein" evidence="3">
    <location>
        <begin position="24"/>
        <end position="168"/>
    </location>
</feature>
<organism evidence="4 5">
    <name type="scientific">Corynebacterium casei UCMA 3821</name>
    <dbReference type="NCBI Taxonomy" id="1110505"/>
    <lineage>
        <taxon>Bacteria</taxon>
        <taxon>Bacillati</taxon>
        <taxon>Actinomycetota</taxon>
        <taxon>Actinomycetes</taxon>
        <taxon>Mycobacteriales</taxon>
        <taxon>Corynebacteriaceae</taxon>
        <taxon>Corynebacterium</taxon>
    </lineage>
</organism>
<evidence type="ECO:0000256" key="1">
    <source>
        <dbReference type="SAM" id="MobiDB-lite"/>
    </source>
</evidence>
<protein>
    <recommendedName>
        <fullName evidence="6">Secreted protein</fullName>
    </recommendedName>
</protein>
<feature type="signal peptide" evidence="3">
    <location>
        <begin position="1"/>
        <end position="23"/>
    </location>
</feature>
<reference evidence="4 5" key="1">
    <citation type="journal article" date="2012" name="J. Bacteriol.">
        <title>Genome Sequence of Corynebacterium casei UCMA 3821, Isolated from a Smear-Ripened Cheese.</title>
        <authorList>
            <person name="Monnet C."/>
            <person name="Loux V."/>
            <person name="Bento P."/>
            <person name="Gibrat J.F."/>
            <person name="Straub C."/>
            <person name="Bonnarme P."/>
            <person name="Landaud S."/>
            <person name="Irlinger F."/>
        </authorList>
    </citation>
    <scope>NUCLEOTIDE SEQUENCE [LARGE SCALE GENOMIC DNA]</scope>
    <source>
        <strain evidence="4 5">UCMA 3821</strain>
    </source>
</reference>
<comment type="caution">
    <text evidence="4">The sequence shown here is derived from an EMBL/GenBank/DDBJ whole genome shotgun (WGS) entry which is preliminary data.</text>
</comment>
<evidence type="ECO:0000313" key="4">
    <source>
        <dbReference type="EMBL" id="CCE55498.1"/>
    </source>
</evidence>
<feature type="transmembrane region" description="Helical" evidence="2">
    <location>
        <begin position="136"/>
        <end position="157"/>
    </location>
</feature>
<feature type="compositionally biased region" description="Basic and acidic residues" evidence="1">
    <location>
        <begin position="87"/>
        <end position="100"/>
    </location>
</feature>
<gene>
    <name evidence="4" type="ORF">CCAS_09995</name>
</gene>
<evidence type="ECO:0000256" key="2">
    <source>
        <dbReference type="SAM" id="Phobius"/>
    </source>
</evidence>
<name>G7HZ83_9CORY</name>
<accession>G7HZ83</accession>
<proteinExistence type="predicted"/>
<dbReference type="EMBL" id="CAFW01000081">
    <property type="protein sequence ID" value="CCE55498.1"/>
    <property type="molecule type" value="Genomic_DNA"/>
</dbReference>
<sequence>MKRCIAGLVTVAVTFAAVAPAHAMSHEFVGEDCRINLTISEIQTLNMWNPLMFSPSEIDKFSARLSEDTDELKHRLELMESNQTEPEVVHEDPNYKTPEQELRERIQLQEQLYEEMEACKSGPVTVNDSGSSSSDAGTVIVGALASLAGVIAGVLITQFPQINQLLRH</sequence>
<dbReference type="Proteomes" id="UP000004840">
    <property type="component" value="Unassembled WGS sequence"/>
</dbReference>
<dbReference type="AlphaFoldDB" id="G7HZ83"/>
<evidence type="ECO:0000256" key="3">
    <source>
        <dbReference type="SAM" id="SignalP"/>
    </source>
</evidence>